<gene>
    <name evidence="2" type="ORF">CYMTET_56616</name>
</gene>
<evidence type="ECO:0000259" key="1">
    <source>
        <dbReference type="Pfam" id="PF20668"/>
    </source>
</evidence>
<comment type="caution">
    <text evidence="2">The sequence shown here is derived from an EMBL/GenBank/DDBJ whole genome shotgun (WGS) entry which is preliminary data.</text>
</comment>
<dbReference type="Proteomes" id="UP001190700">
    <property type="component" value="Unassembled WGS sequence"/>
</dbReference>
<feature type="domain" description="DUF6815" evidence="1">
    <location>
        <begin position="697"/>
        <end position="799"/>
    </location>
</feature>
<reference evidence="2 3" key="1">
    <citation type="journal article" date="2015" name="Genome Biol. Evol.">
        <title>Comparative Genomics of a Bacterivorous Green Alga Reveals Evolutionary Causalities and Consequences of Phago-Mixotrophic Mode of Nutrition.</title>
        <authorList>
            <person name="Burns J.A."/>
            <person name="Paasch A."/>
            <person name="Narechania A."/>
            <person name="Kim E."/>
        </authorList>
    </citation>
    <scope>NUCLEOTIDE SEQUENCE [LARGE SCALE GENOMIC DNA]</scope>
    <source>
        <strain evidence="2 3">PLY_AMNH</strain>
    </source>
</reference>
<name>A0AAE0ENK7_9CHLO</name>
<dbReference type="EMBL" id="LGRX02035811">
    <property type="protein sequence ID" value="KAK3233065.1"/>
    <property type="molecule type" value="Genomic_DNA"/>
</dbReference>
<accession>A0AAE0ENK7</accession>
<evidence type="ECO:0000313" key="2">
    <source>
        <dbReference type="EMBL" id="KAK3233065.1"/>
    </source>
</evidence>
<feature type="domain" description="DUF6815" evidence="1">
    <location>
        <begin position="269"/>
        <end position="371"/>
    </location>
</feature>
<keyword evidence="3" id="KW-1185">Reference proteome</keyword>
<dbReference type="NCBIfam" id="NF033816">
    <property type="entry name" value="Cj0069_fam"/>
    <property type="match status" value="3"/>
</dbReference>
<organism evidence="2 3">
    <name type="scientific">Cymbomonas tetramitiformis</name>
    <dbReference type="NCBI Taxonomy" id="36881"/>
    <lineage>
        <taxon>Eukaryota</taxon>
        <taxon>Viridiplantae</taxon>
        <taxon>Chlorophyta</taxon>
        <taxon>Pyramimonadophyceae</taxon>
        <taxon>Pyramimonadales</taxon>
        <taxon>Pyramimonadaceae</taxon>
        <taxon>Cymbomonas</taxon>
    </lineage>
</organism>
<evidence type="ECO:0000313" key="3">
    <source>
        <dbReference type="Proteomes" id="UP001190700"/>
    </source>
</evidence>
<dbReference type="InterPro" id="IPR049212">
    <property type="entry name" value="DUF6815"/>
</dbReference>
<sequence>MSRANELLPQPASPKYKLCHVGFTAPGGPEFNTDKDKNGYRYDAVPICNGVINAGAYCDLIQYDADKHDEFAAKLDSYDAFIVRVNPGQLSAPGVCAGAQERFDTLMTTMVAKGKPVWSSPNVQTCMGAKDSLVQIRHLSCGLVDTMAYYDAAELEVGFKKSAAFQPRVIKQNRGSAGEGIWLCWLQDKEYCANYGDALLEDSDKIKLMEMNDNHVEYHTVAEFLEFCNNGPTEKAGTWTSVFPGKYLEGGKEAGGQLVDQRLLPRIIEGEVRMQMVKDRLFQMIHKKPQDGGMSAVGGISSYTFYEPGDPKYADLEAKFVGRDIPQLMEALHISDQPLPLLWTGDFIPVDGAEPGSTEYVVGEFNCSCVGISKFGAACGPEKDLALVSDEDFAEGMRLTNLMGVCAVEMLDEMKSKPVAAKPPANKRDPSQNSLLAQPANPKYKLCHVGFTAPGGPEFNTDKDKNGYRYDAVPICNGVIHAGAYCDLIQYDADKHAEFAAKLDSYDAFIVRVNPGQLSAPGVCAGAQERFDTLMTSLVAKGKPVWSSPNVQTCMGAKDSLVQIRHLSCGLVDTMAYYDSKELEVGFKKSAAFQPRVIKQNRGSAGEGIWLCWLQDKEYCKNYGDAMLEDSDKIKLMEMNDNHVEYHTVAEFLEFCNNGPTAKAGTWTSVFPGKYLEGGKEAGGQLVDQRLLPRIIEGEVRMQMVKDRLFQMIHKKPQDGGMSAVGGISSYTFYEPGDPKYADLEAKFVGRDIPQLMEALKISDQPLPLLWTGDFIPVDGAEPGSTEYVVGEFNCSCVGISKFGAACGPAKDLGCVSDEDFAEGMRLTNLMGVCAVEMLDEIKSKPKRNNELLPQPASPKYKLCHVGFTAPGGPDFNTDKDKNGYRYDAVPICNGVINAGSYCDLIQYDADKHDEFAAKLDSYDAFIVRVNPGQLSAPGVCAGAQERFDTLMTSLVAKGKPVWSSPNVQTCMGAKDSLVQIRHLSCGLVDTMAYYDSKELEVGFKKSAAFQPRVIKQNRGSAGEGIWLCWLQDKEYCANYGDALLEDSDKIKLMEMNDNHVEYHTVAEFLEFCNNGPTEKAGTWTSGFPGKYLEGGKEAGGQLVDQRLLPRIIEGEVRMQMVKDKLFQMIHKKPQDGGMSAVGGISHYTFYEPGDPKYADLEAKFVGRDIPQLMEALHIADQPLPLLWTGDFIPVDGAEPGSTEYVVGEFNCSCVGISKFGAACGPQKCLADVKDADYLEGMRLTNLMGVNAVEMLDEMKIAQSLKATYSRYCPNFPPPENVQASLVRQTACKTKR</sequence>
<dbReference type="Pfam" id="PF20668">
    <property type="entry name" value="DUF6815"/>
    <property type="match status" value="3"/>
</dbReference>
<proteinExistence type="predicted"/>
<feature type="domain" description="DUF6815" evidence="1">
    <location>
        <begin position="1114"/>
        <end position="1216"/>
    </location>
</feature>
<protein>
    <recommendedName>
        <fullName evidence="1">DUF6815 domain-containing protein</fullName>
    </recommendedName>
</protein>